<gene>
    <name evidence="1" type="ORF">BACI71_70467</name>
</gene>
<dbReference type="EMBL" id="CABWMC010000032">
    <property type="protein sequence ID" value="VXC79876.1"/>
    <property type="molecule type" value="Genomic_DNA"/>
</dbReference>
<evidence type="ECO:0000313" key="2">
    <source>
        <dbReference type="Proteomes" id="UP000437562"/>
    </source>
</evidence>
<evidence type="ECO:0000313" key="1">
    <source>
        <dbReference type="EMBL" id="VXC79876.1"/>
    </source>
</evidence>
<sequence length="39" mass="4644">MHHETLITGDDSNEQAKKLEKFIFSIMDSYYYCNDRNDA</sequence>
<accession>A0A654BIQ3</accession>
<dbReference type="Proteomes" id="UP000437562">
    <property type="component" value="Unassembled WGS sequence"/>
</dbReference>
<protein>
    <submittedName>
        <fullName evidence="1">Transporter</fullName>
    </submittedName>
</protein>
<organism evidence="1 2">
    <name type="scientific">Bacillus mycoides</name>
    <dbReference type="NCBI Taxonomy" id="1405"/>
    <lineage>
        <taxon>Bacteria</taxon>
        <taxon>Bacillati</taxon>
        <taxon>Bacillota</taxon>
        <taxon>Bacilli</taxon>
        <taxon>Bacillales</taxon>
        <taxon>Bacillaceae</taxon>
        <taxon>Bacillus</taxon>
        <taxon>Bacillus cereus group</taxon>
    </lineage>
</organism>
<proteinExistence type="predicted"/>
<reference evidence="1 2" key="1">
    <citation type="submission" date="2019-10" db="EMBL/GenBank/DDBJ databases">
        <authorList>
            <person name="Karimi E."/>
        </authorList>
    </citation>
    <scope>NUCLEOTIDE SEQUENCE [LARGE SCALE GENOMIC DNA]</scope>
    <source>
        <strain evidence="1">Bacillus sp. 71</strain>
    </source>
</reference>
<dbReference type="AlphaFoldDB" id="A0A654BIQ3"/>
<name>A0A654BIQ3_BACMY</name>